<dbReference type="Proteomes" id="UP000198379">
    <property type="component" value="Unassembled WGS sequence"/>
</dbReference>
<dbReference type="InterPro" id="IPR007404">
    <property type="entry name" value="YdjM-like"/>
</dbReference>
<keyword evidence="1" id="KW-0472">Membrane</keyword>
<sequence>MASAFGHAFAAIALGTSVPKTYRSTKFWILAAICSILPDADVIGFSFGIPYESFWGHRGFSHSLLAALLIGMIITIIFYSTIILSKKGILLILFFTLATASHAVLDAMTTGGLGIAFFSPWDDTRHFFDWRPIQVSPIGIENFFSKWGLRVIMSELIYIFIPGTIYIITLYIIRKLKK</sequence>
<feature type="transmembrane region" description="Helical" evidence="1">
    <location>
        <begin position="91"/>
        <end position="118"/>
    </location>
</feature>
<dbReference type="PANTHER" id="PTHR35531">
    <property type="entry name" value="INNER MEMBRANE PROTEIN YBCI-RELATED"/>
    <property type="match status" value="1"/>
</dbReference>
<proteinExistence type="predicted"/>
<evidence type="ECO:0000313" key="3">
    <source>
        <dbReference type="Proteomes" id="UP000198379"/>
    </source>
</evidence>
<dbReference type="OrthoDB" id="9794683at2"/>
<organism evidence="2 3">
    <name type="scientific">Dokdonia pacifica</name>
    <dbReference type="NCBI Taxonomy" id="1627892"/>
    <lineage>
        <taxon>Bacteria</taxon>
        <taxon>Pseudomonadati</taxon>
        <taxon>Bacteroidota</taxon>
        <taxon>Flavobacteriia</taxon>
        <taxon>Flavobacteriales</taxon>
        <taxon>Flavobacteriaceae</taxon>
        <taxon>Dokdonia</taxon>
    </lineage>
</organism>
<evidence type="ECO:0000313" key="2">
    <source>
        <dbReference type="EMBL" id="SNS36677.1"/>
    </source>
</evidence>
<name>A0A239DWF7_9FLAO</name>
<dbReference type="PANTHER" id="PTHR35531:SF1">
    <property type="entry name" value="INNER MEMBRANE PROTEIN YBCI-RELATED"/>
    <property type="match status" value="1"/>
</dbReference>
<dbReference type="AlphaFoldDB" id="A0A239DWF7"/>
<keyword evidence="1" id="KW-0812">Transmembrane</keyword>
<protein>
    <submittedName>
        <fullName evidence="2">Inner membrane protein</fullName>
    </submittedName>
</protein>
<feature type="transmembrane region" description="Helical" evidence="1">
    <location>
        <begin position="156"/>
        <end position="173"/>
    </location>
</feature>
<feature type="transmembrane region" description="Helical" evidence="1">
    <location>
        <begin position="63"/>
        <end position="84"/>
    </location>
</feature>
<keyword evidence="1" id="KW-1133">Transmembrane helix</keyword>
<dbReference type="Pfam" id="PF04307">
    <property type="entry name" value="YdjM"/>
    <property type="match status" value="1"/>
</dbReference>
<accession>A0A239DWF7</accession>
<keyword evidence="3" id="KW-1185">Reference proteome</keyword>
<dbReference type="RefSeq" id="WP_089373945.1">
    <property type="nucleotide sequence ID" value="NZ_BMEP01000011.1"/>
</dbReference>
<evidence type="ECO:0000256" key="1">
    <source>
        <dbReference type="SAM" id="Phobius"/>
    </source>
</evidence>
<reference evidence="2 3" key="1">
    <citation type="submission" date="2017-06" db="EMBL/GenBank/DDBJ databases">
        <authorList>
            <person name="Kim H.J."/>
            <person name="Triplett B.A."/>
        </authorList>
    </citation>
    <scope>NUCLEOTIDE SEQUENCE [LARGE SCALE GENOMIC DNA]</scope>
    <source>
        <strain evidence="2 3">DSM 25597</strain>
    </source>
</reference>
<dbReference type="EMBL" id="FZNY01000012">
    <property type="protein sequence ID" value="SNS36677.1"/>
    <property type="molecule type" value="Genomic_DNA"/>
</dbReference>
<feature type="transmembrane region" description="Helical" evidence="1">
    <location>
        <begin position="27"/>
        <end position="51"/>
    </location>
</feature>
<gene>
    <name evidence="2" type="ORF">SAMN06265376_11292</name>
</gene>